<dbReference type="Proteomes" id="UP000016923">
    <property type="component" value="Unassembled WGS sequence"/>
</dbReference>
<dbReference type="HOGENOM" id="CLU_010595_10_1_1"/>
<evidence type="ECO:0000259" key="2">
    <source>
        <dbReference type="Pfam" id="PF13649"/>
    </source>
</evidence>
<keyword evidence="3" id="KW-0489">Methyltransferase</keyword>
<dbReference type="eggNOG" id="ENOG502RBCG">
    <property type="taxonomic scope" value="Eukaryota"/>
</dbReference>
<keyword evidence="4" id="KW-1185">Reference proteome</keyword>
<dbReference type="SUPFAM" id="SSF53335">
    <property type="entry name" value="S-adenosyl-L-methionine-dependent methyltransferases"/>
    <property type="match status" value="1"/>
</dbReference>
<evidence type="ECO:0000256" key="1">
    <source>
        <dbReference type="ARBA" id="ARBA00038158"/>
    </source>
</evidence>
<dbReference type="VEuPathDB" id="FungiDB:F503_05782"/>
<evidence type="ECO:0000313" key="4">
    <source>
        <dbReference type="Proteomes" id="UP000016923"/>
    </source>
</evidence>
<gene>
    <name evidence="3" type="ORF">F503_05782</name>
</gene>
<dbReference type="PANTHER" id="PTHR43591">
    <property type="entry name" value="METHYLTRANSFERASE"/>
    <property type="match status" value="1"/>
</dbReference>
<reference evidence="3 4" key="1">
    <citation type="journal article" date="2013" name="BMC Genomics">
        <title>The genome and transcriptome of the pine saprophyte Ophiostoma piceae, and a comparison with the bark beetle-associated pine pathogen Grosmannia clavigera.</title>
        <authorList>
            <person name="Haridas S."/>
            <person name="Wang Y."/>
            <person name="Lim L."/>
            <person name="Massoumi Alamouti S."/>
            <person name="Jackman S."/>
            <person name="Docking R."/>
            <person name="Robertson G."/>
            <person name="Birol I."/>
            <person name="Bohlmann J."/>
            <person name="Breuil C."/>
        </authorList>
    </citation>
    <scope>NUCLEOTIDE SEQUENCE [LARGE SCALE GENOMIC DNA]</scope>
    <source>
        <strain evidence="3 4">UAMH 11346</strain>
    </source>
</reference>
<dbReference type="OMA" id="FPLYVCI"/>
<dbReference type="EMBL" id="KE148146">
    <property type="protein sequence ID" value="EPE10687.1"/>
    <property type="molecule type" value="Genomic_DNA"/>
</dbReference>
<dbReference type="OrthoDB" id="506498at2759"/>
<feature type="domain" description="Methyltransferase" evidence="2">
    <location>
        <begin position="76"/>
        <end position="166"/>
    </location>
</feature>
<dbReference type="PANTHER" id="PTHR43591:SF24">
    <property type="entry name" value="2-METHOXY-6-POLYPRENYL-1,4-BENZOQUINOL METHYLASE, MITOCHONDRIAL"/>
    <property type="match status" value="1"/>
</dbReference>
<name>S3CCP6_OPHP1</name>
<evidence type="ECO:0000313" key="3">
    <source>
        <dbReference type="EMBL" id="EPE10687.1"/>
    </source>
</evidence>
<dbReference type="Pfam" id="PF13649">
    <property type="entry name" value="Methyltransf_25"/>
    <property type="match status" value="1"/>
</dbReference>
<dbReference type="InterPro" id="IPR041698">
    <property type="entry name" value="Methyltransf_25"/>
</dbReference>
<proteinExistence type="inferred from homology"/>
<comment type="similarity">
    <text evidence="1">Belongs to the methyltransferase superfamily. LaeA methyltransferase family.</text>
</comment>
<protein>
    <submittedName>
        <fullName evidence="3">Umta methyltransferase</fullName>
    </submittedName>
</protein>
<dbReference type="CDD" id="cd02440">
    <property type="entry name" value="AdoMet_MTases"/>
    <property type="match status" value="1"/>
</dbReference>
<dbReference type="AlphaFoldDB" id="S3CCP6"/>
<organism evidence="3 4">
    <name type="scientific">Ophiostoma piceae (strain UAMH 11346)</name>
    <name type="common">Sap stain fungus</name>
    <dbReference type="NCBI Taxonomy" id="1262450"/>
    <lineage>
        <taxon>Eukaryota</taxon>
        <taxon>Fungi</taxon>
        <taxon>Dikarya</taxon>
        <taxon>Ascomycota</taxon>
        <taxon>Pezizomycotina</taxon>
        <taxon>Sordariomycetes</taxon>
        <taxon>Sordariomycetidae</taxon>
        <taxon>Ophiostomatales</taxon>
        <taxon>Ophiostomataceae</taxon>
        <taxon>Ophiostoma</taxon>
    </lineage>
</organism>
<accession>S3CCP6</accession>
<dbReference type="STRING" id="1262450.S3CCP6"/>
<dbReference type="GO" id="GO:0032259">
    <property type="term" value="P:methylation"/>
    <property type="evidence" value="ECO:0007669"/>
    <property type="project" value="UniProtKB-KW"/>
</dbReference>
<dbReference type="InterPro" id="IPR029063">
    <property type="entry name" value="SAM-dependent_MTases_sf"/>
</dbReference>
<sequence length="311" mass="35868">MAAQRSDSTVPLDDRYTETVTYHGREYQRYSIENNVYFSPIDEDEIERQSIAHEAFRSIFDDRLIFPPVRRLRKLLDCGFGSGSWACEVAQQHPECEVLGIDVSPHLAPEDELPNLDLQVDDLNRRFTFETGEFDFVHSQMVAGGIDSARWRSYMRDIFRVLRPGGWCQLAEIYFQAQSDNGSLTDDHALRHWSRLYLQAIGQYKDPRAPTRLDSLLRSAGFTEIEVNVIQVPMCGWPADARMKQAGCINRENVQRTLSSQAMYLFTEKLRMPYDQAQVLIAQARLEADNPAFKAYFPLYVCIGRKPSRPR</sequence>
<dbReference type="Gene3D" id="3.40.50.150">
    <property type="entry name" value="Vaccinia Virus protein VP39"/>
    <property type="match status" value="1"/>
</dbReference>
<dbReference type="GO" id="GO:0008168">
    <property type="term" value="F:methyltransferase activity"/>
    <property type="evidence" value="ECO:0007669"/>
    <property type="project" value="UniProtKB-KW"/>
</dbReference>
<keyword evidence="3" id="KW-0808">Transferase</keyword>